<sequence length="133" mass="14576">MILVYPVTSLTRLDAIVTLFFNSLAFLLSRSLNDFEYSSVALALSALNLDNSAFRFLKFSLSMIEFTYSFKGDPLFPGFLDSICLINFDVCSLIRSAICSFDVCGSGLLANARTETKNLGGGTLLTINMADKK</sequence>
<protein>
    <submittedName>
        <fullName evidence="1">Uncharacterized protein</fullName>
    </submittedName>
</protein>
<accession>A0A9P8PEM9</accession>
<evidence type="ECO:0000313" key="1">
    <source>
        <dbReference type="EMBL" id="KAH3670462.1"/>
    </source>
</evidence>
<dbReference type="GeneID" id="70232945"/>
<comment type="caution">
    <text evidence="1">The sequence shown here is derived from an EMBL/GenBank/DDBJ whole genome shotgun (WGS) entry which is preliminary data.</text>
</comment>
<evidence type="ECO:0000313" key="2">
    <source>
        <dbReference type="Proteomes" id="UP000769157"/>
    </source>
</evidence>
<keyword evidence="2" id="KW-1185">Reference proteome</keyword>
<dbReference type="RefSeq" id="XP_046063887.1">
    <property type="nucleotide sequence ID" value="XM_046209130.1"/>
</dbReference>
<dbReference type="AlphaFoldDB" id="A0A9P8PEM9"/>
<dbReference type="EMBL" id="JAEUBE010000087">
    <property type="protein sequence ID" value="KAH3670462.1"/>
    <property type="molecule type" value="Genomic_DNA"/>
</dbReference>
<name>A0A9P8PEM9_9ASCO</name>
<dbReference type="Proteomes" id="UP000769157">
    <property type="component" value="Unassembled WGS sequence"/>
</dbReference>
<organism evidence="1 2">
    <name type="scientific">Ogataea philodendri</name>
    <dbReference type="NCBI Taxonomy" id="1378263"/>
    <lineage>
        <taxon>Eukaryota</taxon>
        <taxon>Fungi</taxon>
        <taxon>Dikarya</taxon>
        <taxon>Ascomycota</taxon>
        <taxon>Saccharomycotina</taxon>
        <taxon>Pichiomycetes</taxon>
        <taxon>Pichiales</taxon>
        <taxon>Pichiaceae</taxon>
        <taxon>Ogataea</taxon>
    </lineage>
</organism>
<proteinExistence type="predicted"/>
<gene>
    <name evidence="1" type="ORF">OGAPHI_000977</name>
</gene>
<reference evidence="1" key="2">
    <citation type="submission" date="2021-01" db="EMBL/GenBank/DDBJ databases">
        <authorList>
            <person name="Schikora-Tamarit M.A."/>
        </authorList>
    </citation>
    <scope>NUCLEOTIDE SEQUENCE</scope>
    <source>
        <strain evidence="1">CBS6075</strain>
    </source>
</reference>
<reference evidence="1" key="1">
    <citation type="journal article" date="2021" name="Open Biol.">
        <title>Shared evolutionary footprints suggest mitochondrial oxidative damage underlies multiple complex I losses in fungi.</title>
        <authorList>
            <person name="Schikora-Tamarit M.A."/>
            <person name="Marcet-Houben M."/>
            <person name="Nosek J."/>
            <person name="Gabaldon T."/>
        </authorList>
    </citation>
    <scope>NUCLEOTIDE SEQUENCE</scope>
    <source>
        <strain evidence="1">CBS6075</strain>
    </source>
</reference>